<comment type="caution">
    <text evidence="1">The sequence shown here is derived from an EMBL/GenBank/DDBJ whole genome shotgun (WGS) entry which is preliminary data.</text>
</comment>
<dbReference type="RefSeq" id="WP_116036621.1">
    <property type="nucleotide sequence ID" value="NZ_JBHLVV010000102.1"/>
</dbReference>
<evidence type="ECO:0000313" key="1">
    <source>
        <dbReference type="EMBL" id="REC67734.1"/>
    </source>
</evidence>
<proteinExistence type="predicted"/>
<name>A0A3D9CPP8_9FLAO</name>
<gene>
    <name evidence="1" type="ORF">DRF58_15060</name>
</gene>
<organism evidence="1 2">
    <name type="scientific">Epilithonimonas hispanica</name>
    <dbReference type="NCBI Taxonomy" id="358687"/>
    <lineage>
        <taxon>Bacteria</taxon>
        <taxon>Pseudomonadati</taxon>
        <taxon>Bacteroidota</taxon>
        <taxon>Flavobacteriia</taxon>
        <taxon>Flavobacteriales</taxon>
        <taxon>Weeksellaceae</taxon>
        <taxon>Chryseobacterium group</taxon>
        <taxon>Epilithonimonas</taxon>
    </lineage>
</organism>
<dbReference type="Gene3D" id="1.25.10.10">
    <property type="entry name" value="Leucine-rich Repeat Variant"/>
    <property type="match status" value="1"/>
</dbReference>
<dbReference type="EMBL" id="QNUG01000042">
    <property type="protein sequence ID" value="REC67734.1"/>
    <property type="molecule type" value="Genomic_DNA"/>
</dbReference>
<evidence type="ECO:0000313" key="2">
    <source>
        <dbReference type="Proteomes" id="UP000256326"/>
    </source>
</evidence>
<sequence length="281" mass="31682">MKDSLKKYINEHRDEFDNLEVPDEMFDKIMSKLDNTTPSVGKTRSILPLKTWAIASSIAVILSLGIFNLWQEKEIDKTVIATKQTPKKEDENLVETSIPKNGLETSIIENKIQKNTAKVLANNSSDSPKQSIDNQNFVPNYNIENENHSDKASAIELMNNEFSASSRLQGIALIKDFSDYDSKIIDLLSEKAISDENTNVRLSAVSALEMQRQNSVVTDRFQQIFIQQNDPMVQKELISFLAEKPSSELSPEVNAKLMALAKDPTTVDFVKDEAYAVLMKY</sequence>
<dbReference type="OrthoDB" id="978644at2"/>
<reference evidence="1 2" key="1">
    <citation type="journal article" date="2006" name="Int. J. Syst. Evol. Microbiol.">
        <title>Chryseobacterium hispanicum sp. nov., isolated from the drinking water distribution system of Sevilla, Spain.</title>
        <authorList>
            <person name="Gallego V."/>
            <person name="Garcia M.T."/>
            <person name="Ventosa A."/>
        </authorList>
    </citation>
    <scope>NUCLEOTIDE SEQUENCE [LARGE SCALE GENOMIC DNA]</scope>
    <source>
        <strain evidence="1 2">KCTC 22104</strain>
    </source>
</reference>
<evidence type="ECO:0008006" key="3">
    <source>
        <dbReference type="Google" id="ProtNLM"/>
    </source>
</evidence>
<keyword evidence="2" id="KW-1185">Reference proteome</keyword>
<dbReference type="AlphaFoldDB" id="A0A3D9CPP8"/>
<dbReference type="InterPro" id="IPR011989">
    <property type="entry name" value="ARM-like"/>
</dbReference>
<protein>
    <recommendedName>
        <fullName evidence="3">HEAT repeat domain-containing protein</fullName>
    </recommendedName>
</protein>
<accession>A0A3D9CPP8</accession>
<dbReference type="Proteomes" id="UP000256326">
    <property type="component" value="Unassembled WGS sequence"/>
</dbReference>